<feature type="transmembrane region" description="Helical" evidence="1">
    <location>
        <begin position="44"/>
        <end position="67"/>
    </location>
</feature>
<keyword evidence="1" id="KW-0812">Transmembrane</keyword>
<dbReference type="OrthoDB" id="10535344at2759"/>
<sequence>MLNPCCCISPRIGTFCLAIVDLILVVPFAWDVIVVFIKHFEMELLGDLILAVFLVFLAILLLAGAIQNSQEKVRLWLTLWLVFIIVLLILQIFSIYHGGRVNVRAGGSLGALLLFIYEIWVVYAYLTELRYGPSGLTYCPAQVV</sequence>
<comment type="caution">
    <text evidence="2">The sequence shown here is derived from an EMBL/GenBank/DDBJ whole genome shotgun (WGS) entry which is preliminary data.</text>
</comment>
<dbReference type="AlphaFoldDB" id="A0A226E857"/>
<protein>
    <submittedName>
        <fullName evidence="2">Uncharacterized protein</fullName>
    </submittedName>
</protein>
<accession>A0A226E857</accession>
<dbReference type="EMBL" id="LNIX01000006">
    <property type="protein sequence ID" value="OXA53274.1"/>
    <property type="molecule type" value="Genomic_DNA"/>
</dbReference>
<keyword evidence="3" id="KW-1185">Reference proteome</keyword>
<evidence type="ECO:0000256" key="1">
    <source>
        <dbReference type="SAM" id="Phobius"/>
    </source>
</evidence>
<gene>
    <name evidence="2" type="ORF">Fcan01_11971</name>
</gene>
<dbReference type="Proteomes" id="UP000198287">
    <property type="component" value="Unassembled WGS sequence"/>
</dbReference>
<dbReference type="OMA" id="CISPRIG"/>
<evidence type="ECO:0000313" key="3">
    <source>
        <dbReference type="Proteomes" id="UP000198287"/>
    </source>
</evidence>
<keyword evidence="1" id="KW-0472">Membrane</keyword>
<feature type="transmembrane region" description="Helical" evidence="1">
    <location>
        <begin position="12"/>
        <end position="37"/>
    </location>
</feature>
<keyword evidence="1" id="KW-1133">Transmembrane helix</keyword>
<organism evidence="2 3">
    <name type="scientific">Folsomia candida</name>
    <name type="common">Springtail</name>
    <dbReference type="NCBI Taxonomy" id="158441"/>
    <lineage>
        <taxon>Eukaryota</taxon>
        <taxon>Metazoa</taxon>
        <taxon>Ecdysozoa</taxon>
        <taxon>Arthropoda</taxon>
        <taxon>Hexapoda</taxon>
        <taxon>Collembola</taxon>
        <taxon>Entomobryomorpha</taxon>
        <taxon>Isotomoidea</taxon>
        <taxon>Isotomidae</taxon>
        <taxon>Proisotominae</taxon>
        <taxon>Folsomia</taxon>
    </lineage>
</organism>
<proteinExistence type="predicted"/>
<name>A0A226E857_FOLCA</name>
<feature type="transmembrane region" description="Helical" evidence="1">
    <location>
        <begin position="108"/>
        <end position="126"/>
    </location>
</feature>
<reference evidence="2 3" key="1">
    <citation type="submission" date="2015-12" db="EMBL/GenBank/DDBJ databases">
        <title>The genome of Folsomia candida.</title>
        <authorList>
            <person name="Faddeeva A."/>
            <person name="Derks M.F."/>
            <person name="Anvar Y."/>
            <person name="Smit S."/>
            <person name="Van Straalen N."/>
            <person name="Roelofs D."/>
        </authorList>
    </citation>
    <scope>NUCLEOTIDE SEQUENCE [LARGE SCALE GENOMIC DNA]</scope>
    <source>
        <strain evidence="2 3">VU population</strain>
        <tissue evidence="2">Whole body</tissue>
    </source>
</reference>
<feature type="transmembrane region" description="Helical" evidence="1">
    <location>
        <begin position="73"/>
        <end position="96"/>
    </location>
</feature>
<evidence type="ECO:0000313" key="2">
    <source>
        <dbReference type="EMBL" id="OXA53274.1"/>
    </source>
</evidence>